<comment type="caution">
    <text evidence="1">The sequence shown here is derived from an EMBL/GenBank/DDBJ whole genome shotgun (WGS) entry which is preliminary data.</text>
</comment>
<gene>
    <name evidence="1" type="ORF">Tci_536536</name>
</gene>
<keyword evidence="1" id="KW-0548">Nucleotidyltransferase</keyword>
<evidence type="ECO:0000313" key="1">
    <source>
        <dbReference type="EMBL" id="GEZ64563.1"/>
    </source>
</evidence>
<proteinExistence type="predicted"/>
<sequence length="422" mass="47730">LVCGVDLVQGVGDGVVVFVGCRVVGEWVMEVAGKRGRMNSRFDFKDMDNIGTTPAGIIRSTLGGPLEIDVETPRTGNNLSAWEHIEGHLLALRSLLKEHNGRGNVSLIHMSFDDVEDRTRARMVVTGKEIEDADLKRPFKEAVKTLLTRRIIEFAGPEFKMPTNIKLYDGTTYRKITLVDSHLQQTLGNGHAGVVSYVPTNLGRECEGMIVETCFIMGVPEFIKISSFMDDHKFPELAKRYSDKVPKTMDEMMMRLDDFVRLEEAFASTELPKGEASGPFENHRGRCNSHLRKKTKTSTVTVTEKKDTTLMIVFSQEETRNGLESRKLNHLIKDVRHRGRGAKGRDVGKDKVINMIRSWPNKIKRKSFERDESWMKAPIVFPPLSMKDDSDEPLIIEAVMEGYLVRRVYVDQGASVEVMFKH</sequence>
<name>A0A699IKN3_TANCI</name>
<organism evidence="1">
    <name type="scientific">Tanacetum cinerariifolium</name>
    <name type="common">Dalmatian daisy</name>
    <name type="synonym">Chrysanthemum cinerariifolium</name>
    <dbReference type="NCBI Taxonomy" id="118510"/>
    <lineage>
        <taxon>Eukaryota</taxon>
        <taxon>Viridiplantae</taxon>
        <taxon>Streptophyta</taxon>
        <taxon>Embryophyta</taxon>
        <taxon>Tracheophyta</taxon>
        <taxon>Spermatophyta</taxon>
        <taxon>Magnoliopsida</taxon>
        <taxon>eudicotyledons</taxon>
        <taxon>Gunneridae</taxon>
        <taxon>Pentapetalae</taxon>
        <taxon>asterids</taxon>
        <taxon>campanulids</taxon>
        <taxon>Asterales</taxon>
        <taxon>Asteraceae</taxon>
        <taxon>Asteroideae</taxon>
        <taxon>Anthemideae</taxon>
        <taxon>Anthemidinae</taxon>
        <taxon>Tanacetum</taxon>
    </lineage>
</organism>
<accession>A0A699IKN3</accession>
<reference evidence="1" key="1">
    <citation type="journal article" date="2019" name="Sci. Rep.">
        <title>Draft genome of Tanacetum cinerariifolium, the natural source of mosquito coil.</title>
        <authorList>
            <person name="Yamashiro T."/>
            <person name="Shiraishi A."/>
            <person name="Satake H."/>
            <person name="Nakayama K."/>
        </authorList>
    </citation>
    <scope>NUCLEOTIDE SEQUENCE</scope>
</reference>
<protein>
    <submittedName>
        <fullName evidence="1">Reverse transcriptase domain-containing protein</fullName>
    </submittedName>
</protein>
<dbReference type="AlphaFoldDB" id="A0A699IKN3"/>
<feature type="non-terminal residue" evidence="1">
    <location>
        <position position="1"/>
    </location>
</feature>
<keyword evidence="1" id="KW-0808">Transferase</keyword>
<keyword evidence="1" id="KW-0695">RNA-directed DNA polymerase</keyword>
<dbReference type="GO" id="GO:0003964">
    <property type="term" value="F:RNA-directed DNA polymerase activity"/>
    <property type="evidence" value="ECO:0007669"/>
    <property type="project" value="UniProtKB-KW"/>
</dbReference>
<dbReference type="EMBL" id="BKCJ010304785">
    <property type="protein sequence ID" value="GEZ64563.1"/>
    <property type="molecule type" value="Genomic_DNA"/>
</dbReference>